<evidence type="ECO:0000313" key="1">
    <source>
        <dbReference type="EMBL" id="VVC38582.1"/>
    </source>
</evidence>
<protein>
    <submittedName>
        <fullName evidence="1">Uncharacterized protein</fullName>
    </submittedName>
</protein>
<reference evidence="1 2" key="1">
    <citation type="submission" date="2019-08" db="EMBL/GenBank/DDBJ databases">
        <authorList>
            <person name="Alioto T."/>
            <person name="Alioto T."/>
            <person name="Gomez Garrido J."/>
        </authorList>
    </citation>
    <scope>NUCLEOTIDE SEQUENCE [LARGE SCALE GENOMIC DNA]</scope>
</reference>
<evidence type="ECO:0000313" key="2">
    <source>
        <dbReference type="Proteomes" id="UP000325440"/>
    </source>
</evidence>
<dbReference type="Proteomes" id="UP000325440">
    <property type="component" value="Unassembled WGS sequence"/>
</dbReference>
<sequence length="364" mass="43007">MMLRLNHKLNLNILCSKCKILRSVHLNWTLHENTSIVHDSRHKLNKPICYNYHHDVMEVYTNTLILKNVAKWKTDQFSSSNKLLNNKSNSIFKYCDDPDHLITYLKQCLEGCCKVSKSLLTQFMLTMAKHGRVNGLILIERLNEKYDYGIKKSELQMSFAEAYWTNGNLIKMFKVFEIIYPVESTKVNFVLEPIIYTIVKSRGCASIVILSNFVNCITIEHRNYYPMSILWKYLFLSELYNDNLAADQLTQQNSNLIEYIQYLVPAIMDSILKQHNIDCAHRLMVMLLKHDRMEFYQLVLKSLFEYYYMLGNVRQCKEIMKNSFELNVPLTQVQQLQLINMVFKNKQPRQINKEVTATIFKLMF</sequence>
<gene>
    <name evidence="1" type="ORF">CINCED_3A015393</name>
</gene>
<dbReference type="AlphaFoldDB" id="A0A5E4N1M1"/>
<organism evidence="1 2">
    <name type="scientific">Cinara cedri</name>
    <dbReference type="NCBI Taxonomy" id="506608"/>
    <lineage>
        <taxon>Eukaryota</taxon>
        <taxon>Metazoa</taxon>
        <taxon>Ecdysozoa</taxon>
        <taxon>Arthropoda</taxon>
        <taxon>Hexapoda</taxon>
        <taxon>Insecta</taxon>
        <taxon>Pterygota</taxon>
        <taxon>Neoptera</taxon>
        <taxon>Paraneoptera</taxon>
        <taxon>Hemiptera</taxon>
        <taxon>Sternorrhyncha</taxon>
        <taxon>Aphidomorpha</taxon>
        <taxon>Aphidoidea</taxon>
        <taxon>Aphididae</taxon>
        <taxon>Lachninae</taxon>
        <taxon>Cinara</taxon>
    </lineage>
</organism>
<keyword evidence="2" id="KW-1185">Reference proteome</keyword>
<accession>A0A5E4N1M1</accession>
<proteinExistence type="predicted"/>
<dbReference type="EMBL" id="CABPRJ010001483">
    <property type="protein sequence ID" value="VVC38582.1"/>
    <property type="molecule type" value="Genomic_DNA"/>
</dbReference>
<dbReference type="OrthoDB" id="6763801at2759"/>
<name>A0A5E4N1M1_9HEMI</name>